<feature type="transmembrane region" description="Helical" evidence="1">
    <location>
        <begin position="63"/>
        <end position="83"/>
    </location>
</feature>
<keyword evidence="1" id="KW-1133">Transmembrane helix</keyword>
<feature type="chain" id="PRO_5004671146" evidence="2">
    <location>
        <begin position="17"/>
        <end position="140"/>
    </location>
</feature>
<dbReference type="RefSeq" id="XP_013353102.1">
    <property type="nucleotide sequence ID" value="XM_013497648.1"/>
</dbReference>
<proteinExistence type="predicted"/>
<keyword evidence="1" id="KW-0812">Transmembrane</keyword>
<gene>
    <name evidence="3" type="ORF">EMH_0059110</name>
</gene>
<dbReference type="GeneID" id="25380529"/>
<keyword evidence="1" id="KW-0472">Membrane</keyword>
<dbReference type="EMBL" id="HG682586">
    <property type="protein sequence ID" value="CDJ30537.1"/>
    <property type="molecule type" value="Genomic_DNA"/>
</dbReference>
<dbReference type="Proteomes" id="UP000030744">
    <property type="component" value="Unassembled WGS sequence"/>
</dbReference>
<accession>U6K2I5</accession>
<evidence type="ECO:0000256" key="2">
    <source>
        <dbReference type="SAM" id="SignalP"/>
    </source>
</evidence>
<dbReference type="VEuPathDB" id="ToxoDB:EMH_0059110"/>
<organism evidence="3 4">
    <name type="scientific">Eimeria mitis</name>
    <dbReference type="NCBI Taxonomy" id="44415"/>
    <lineage>
        <taxon>Eukaryota</taxon>
        <taxon>Sar</taxon>
        <taxon>Alveolata</taxon>
        <taxon>Apicomplexa</taxon>
        <taxon>Conoidasida</taxon>
        <taxon>Coccidia</taxon>
        <taxon>Eucoccidiorida</taxon>
        <taxon>Eimeriorina</taxon>
        <taxon>Eimeriidae</taxon>
        <taxon>Eimeria</taxon>
    </lineage>
</organism>
<keyword evidence="2" id="KW-0732">Signal</keyword>
<evidence type="ECO:0000313" key="4">
    <source>
        <dbReference type="Proteomes" id="UP000030744"/>
    </source>
</evidence>
<evidence type="ECO:0000313" key="3">
    <source>
        <dbReference type="EMBL" id="CDJ30537.1"/>
    </source>
</evidence>
<sequence>MLSLLLLVLISTAVLAAPVEKPVEGIPGEPHLDSQNARRNVDEVNELSASYRLHVPAKQARPYLSNISAAFIALAIVYFAHIITKYQKVKAEGDDVDERSLQGERLHPNIRDACLVSLGIDSSVAGDSKDELALRRLPDE</sequence>
<name>U6K2I5_9EIME</name>
<reference evidence="3" key="2">
    <citation type="submission" date="2013-10" db="EMBL/GenBank/DDBJ databases">
        <authorList>
            <person name="Aslett M."/>
        </authorList>
    </citation>
    <scope>NUCLEOTIDE SEQUENCE [LARGE SCALE GENOMIC DNA]</scope>
    <source>
        <strain evidence="3">Houghton</strain>
    </source>
</reference>
<reference evidence="3" key="1">
    <citation type="submission" date="2013-10" db="EMBL/GenBank/DDBJ databases">
        <title>Genomic analysis of the causative agents of coccidiosis in chickens.</title>
        <authorList>
            <person name="Reid A.J."/>
            <person name="Blake D."/>
            <person name="Billington K."/>
            <person name="Browne H."/>
            <person name="Dunn M."/>
            <person name="Hung S."/>
            <person name="Kawahara F."/>
            <person name="Miranda-Saavedra D."/>
            <person name="Mourier T."/>
            <person name="Nagra H."/>
            <person name="Otto T.D."/>
            <person name="Rawlings N."/>
            <person name="Sanchez A."/>
            <person name="Sanders M."/>
            <person name="Subramaniam C."/>
            <person name="Tay Y."/>
            <person name="Dear P."/>
            <person name="Doerig C."/>
            <person name="Gruber A."/>
            <person name="Parkinson J."/>
            <person name="Shirley M."/>
            <person name="Wan K.L."/>
            <person name="Berriman M."/>
            <person name="Tomley F."/>
            <person name="Pain A."/>
        </authorList>
    </citation>
    <scope>NUCLEOTIDE SEQUENCE [LARGE SCALE GENOMIC DNA]</scope>
    <source>
        <strain evidence="3">Houghton</strain>
    </source>
</reference>
<keyword evidence="4" id="KW-1185">Reference proteome</keyword>
<dbReference type="AlphaFoldDB" id="U6K2I5"/>
<protein>
    <submittedName>
        <fullName evidence="3">Uncharacterized protein</fullName>
    </submittedName>
</protein>
<evidence type="ECO:0000256" key="1">
    <source>
        <dbReference type="SAM" id="Phobius"/>
    </source>
</evidence>
<feature type="signal peptide" evidence="2">
    <location>
        <begin position="1"/>
        <end position="16"/>
    </location>
</feature>